<dbReference type="AlphaFoldDB" id="A0AAU6PFJ2"/>
<feature type="coiled-coil region" evidence="1">
    <location>
        <begin position="175"/>
        <end position="235"/>
    </location>
</feature>
<gene>
    <name evidence="2" type="ORF">Ctma_0471</name>
</gene>
<proteinExistence type="predicted"/>
<evidence type="ECO:0000256" key="1">
    <source>
        <dbReference type="SAM" id="Coils"/>
    </source>
</evidence>
<evidence type="ECO:0000313" key="2">
    <source>
        <dbReference type="EMBL" id="WXT99767.1"/>
    </source>
</evidence>
<keyword evidence="1" id="KW-0175">Coiled coil</keyword>
<accession>A0AAU6PFJ2</accession>
<sequence length="238" mass="27471">MNNKIKGMRVVIKTNEHANLDSLSFRYGHFFTEDEELLVSDIKNLENLANDRQSFSASFMLPNSNKILTGFFIILKKDKTVITVINKNATSEFRLSEMIKSLRISEYITPADNIKMFKNGIKTYEGVIDYLFNKKVSVEITSKNSHIERLSSLLSNSTYDKQEVESNLLGALYENETSLNKIKILQHNYEHMKDELDDAKIDIQRLTKQIKNAEIDTALQQARLMELESKKVKDEISH</sequence>
<organism evidence="2">
    <name type="scientific">Catillopecten margaritatus gill symbiont</name>
    <dbReference type="NCBI Taxonomy" id="3083288"/>
    <lineage>
        <taxon>Bacteria</taxon>
        <taxon>Pseudomonadati</taxon>
        <taxon>Pseudomonadota</taxon>
        <taxon>Gammaproteobacteria</taxon>
        <taxon>sulfur-oxidizing symbionts</taxon>
    </lineage>
</organism>
<dbReference type="EMBL" id="CP138327">
    <property type="protein sequence ID" value="WXT99767.1"/>
    <property type="molecule type" value="Genomic_DNA"/>
</dbReference>
<protein>
    <submittedName>
        <fullName evidence="2">Uncharacterized protein</fullName>
    </submittedName>
</protein>
<name>A0AAU6PFJ2_9GAMM</name>
<reference evidence="2" key="1">
    <citation type="submission" date="2023-10" db="EMBL/GenBank/DDBJ databases">
        <title>The first scallop-associated chemosynthetic bacterial symbiont.</title>
        <authorList>
            <person name="Lin Y.-T."/>
            <person name="Sun J."/>
            <person name="Ip J.C.-H."/>
            <person name="He X."/>
            <person name="Gao Z.-M."/>
            <person name="Perez M."/>
            <person name="Xu T."/>
            <person name="Qian P.-Y."/>
            <person name="Qiu J.-W."/>
        </authorList>
    </citation>
    <scope>NUCLEOTIDE SEQUENCE</scope>
    <source>
        <strain evidence="2">Gill1</strain>
    </source>
</reference>